<organism evidence="5 6">
    <name type="scientific">Acidipila rosea</name>
    <dbReference type="NCBI Taxonomy" id="768535"/>
    <lineage>
        <taxon>Bacteria</taxon>
        <taxon>Pseudomonadati</taxon>
        <taxon>Acidobacteriota</taxon>
        <taxon>Terriglobia</taxon>
        <taxon>Terriglobales</taxon>
        <taxon>Acidobacteriaceae</taxon>
        <taxon>Acidipila</taxon>
    </lineage>
</organism>
<dbReference type="OrthoDB" id="9795058at2"/>
<accession>A0A4R1L6Q5</accession>
<feature type="region of interest" description="Disordered" evidence="2">
    <location>
        <begin position="235"/>
        <end position="256"/>
    </location>
</feature>
<dbReference type="Pfam" id="PF24481">
    <property type="entry name" value="CT398_CC"/>
    <property type="match status" value="1"/>
</dbReference>
<name>A0A4R1L6Q5_9BACT</name>
<gene>
    <name evidence="5" type="ORF">C7378_2593</name>
</gene>
<dbReference type="RefSeq" id="WP_131997318.1">
    <property type="nucleotide sequence ID" value="NZ_SMGK01000004.1"/>
</dbReference>
<dbReference type="Pfam" id="PF02591">
    <property type="entry name" value="Zn_ribbon_9"/>
    <property type="match status" value="1"/>
</dbReference>
<dbReference type="PANTHER" id="PTHR39082">
    <property type="entry name" value="PHOSPHOLIPASE C-BETA-2-RELATED"/>
    <property type="match status" value="1"/>
</dbReference>
<evidence type="ECO:0000313" key="6">
    <source>
        <dbReference type="Proteomes" id="UP000295210"/>
    </source>
</evidence>
<evidence type="ECO:0000259" key="3">
    <source>
        <dbReference type="Pfam" id="PF02591"/>
    </source>
</evidence>
<keyword evidence="6" id="KW-1185">Reference proteome</keyword>
<dbReference type="AlphaFoldDB" id="A0A4R1L6Q5"/>
<reference evidence="5 6" key="1">
    <citation type="submission" date="2019-03" db="EMBL/GenBank/DDBJ databases">
        <title>Genomic Encyclopedia of Type Strains, Phase IV (KMG-IV): sequencing the most valuable type-strain genomes for metagenomic binning, comparative biology and taxonomic classification.</title>
        <authorList>
            <person name="Goeker M."/>
        </authorList>
    </citation>
    <scope>NUCLEOTIDE SEQUENCE [LARGE SCALE GENOMIC DNA]</scope>
    <source>
        <strain evidence="5 6">DSM 103428</strain>
    </source>
</reference>
<evidence type="ECO:0000313" key="5">
    <source>
        <dbReference type="EMBL" id="TCK71969.1"/>
    </source>
</evidence>
<dbReference type="Gene3D" id="1.10.287.1490">
    <property type="match status" value="1"/>
</dbReference>
<evidence type="ECO:0000256" key="1">
    <source>
        <dbReference type="SAM" id="Coils"/>
    </source>
</evidence>
<keyword evidence="1" id="KW-0175">Coiled coil</keyword>
<dbReference type="InterPro" id="IPR003743">
    <property type="entry name" value="Zf-RING_7"/>
</dbReference>
<dbReference type="InterPro" id="IPR052376">
    <property type="entry name" value="Oxidative_Scav/Glycosyltrans"/>
</dbReference>
<feature type="coiled-coil region" evidence="1">
    <location>
        <begin position="53"/>
        <end position="149"/>
    </location>
</feature>
<feature type="domain" description="C4-type zinc ribbon" evidence="3">
    <location>
        <begin position="197"/>
        <end position="228"/>
    </location>
</feature>
<sequence>MENSLANLFRLQEIDSEAAELTASIAALPRHLAAVEEKLRTARATVTAIQDSLKAEDAQRRRIESDVKDQQQKIIRFRNQSSSVKNNEQFHALQHEIAFAEKEISSLEDSEIASMERSEALESKLTESQQELKAQTALVEQEKEAAKETTATNQTRLKELAVRRAELRQILDAGLLSTYDRVASSRGSGVARAQGQRCFGCQMFLRPQMWNQVRSGAIATCESCGRLLYFNPALEPAPEPAAPVKAKKKKAEAEEE</sequence>
<dbReference type="PANTHER" id="PTHR39082:SF1">
    <property type="entry name" value="SCAVENGER RECEPTOR CLASS A MEMBER 3"/>
    <property type="match status" value="1"/>
</dbReference>
<dbReference type="EMBL" id="SMGK01000004">
    <property type="protein sequence ID" value="TCK71969.1"/>
    <property type="molecule type" value="Genomic_DNA"/>
</dbReference>
<comment type="caution">
    <text evidence="5">The sequence shown here is derived from an EMBL/GenBank/DDBJ whole genome shotgun (WGS) entry which is preliminary data.</text>
</comment>
<protein>
    <submittedName>
        <fullName evidence="5">Uncharacterized protein</fullName>
    </submittedName>
</protein>
<feature type="domain" description="CT398-like coiled coil hairpin" evidence="4">
    <location>
        <begin position="11"/>
        <end position="186"/>
    </location>
</feature>
<dbReference type="Proteomes" id="UP000295210">
    <property type="component" value="Unassembled WGS sequence"/>
</dbReference>
<proteinExistence type="predicted"/>
<dbReference type="InterPro" id="IPR056003">
    <property type="entry name" value="CT398_CC_hairpin"/>
</dbReference>
<evidence type="ECO:0000256" key="2">
    <source>
        <dbReference type="SAM" id="MobiDB-lite"/>
    </source>
</evidence>
<evidence type="ECO:0000259" key="4">
    <source>
        <dbReference type="Pfam" id="PF24481"/>
    </source>
</evidence>